<keyword evidence="4" id="KW-0804">Transcription</keyword>
<name>A0ABS5XQI9_9MICO</name>
<dbReference type="PRINTS" id="PR00036">
    <property type="entry name" value="HTHLACI"/>
</dbReference>
<dbReference type="PANTHER" id="PTHR30146">
    <property type="entry name" value="LACI-RELATED TRANSCRIPTIONAL REPRESSOR"/>
    <property type="match status" value="1"/>
</dbReference>
<keyword evidence="2" id="KW-0805">Transcription regulation</keyword>
<gene>
    <name evidence="6" type="ORF">J0P97_01695</name>
</gene>
<sequence>MARPKLHDVAAHAGVSVTTVSRVLNNRGYLSDDVRTRVNTAISELGYRPDGIARSLIGRKSAIVGVIVPTVADPFFGELVSAIENRLAERGYKAMLCDCQENAAREADYLDLLQANRVDGIITSTHNRDVEGYGKAELPIVAVDRRIGAHIPIVRSDNRAGGRLATEHLLARGTRTPLLITATDHAGNDRAAAFREVVAARGLEPVVRAYGYATPFPQRRALIETWLAETGADGVFATDDLTALMVLEWAHKTGRAVPHDVRIIGYDGSAAVRLGMPGLTTVQQPIAQLGARAVELVVDRIEAEADDEAEVGADTAAEPPLPVELRLGWTT</sequence>
<dbReference type="InterPro" id="IPR046335">
    <property type="entry name" value="LacI/GalR-like_sensor"/>
</dbReference>
<dbReference type="SUPFAM" id="SSF47413">
    <property type="entry name" value="lambda repressor-like DNA-binding domains"/>
    <property type="match status" value="1"/>
</dbReference>
<dbReference type="CDD" id="cd01392">
    <property type="entry name" value="HTH_LacI"/>
    <property type="match status" value="1"/>
</dbReference>
<proteinExistence type="predicted"/>
<evidence type="ECO:0000256" key="3">
    <source>
        <dbReference type="ARBA" id="ARBA00023125"/>
    </source>
</evidence>
<evidence type="ECO:0000313" key="6">
    <source>
        <dbReference type="EMBL" id="MBT8796790.1"/>
    </source>
</evidence>
<dbReference type="Gene3D" id="1.10.260.40">
    <property type="entry name" value="lambda repressor-like DNA-binding domains"/>
    <property type="match status" value="1"/>
</dbReference>
<dbReference type="SUPFAM" id="SSF53822">
    <property type="entry name" value="Periplasmic binding protein-like I"/>
    <property type="match status" value="1"/>
</dbReference>
<keyword evidence="7" id="KW-1185">Reference proteome</keyword>
<reference evidence="6 7" key="1">
    <citation type="submission" date="2021-03" db="EMBL/GenBank/DDBJ databases">
        <title>Microbacterium pauli sp. nov., isolated from microfiltered milk.</title>
        <authorList>
            <person name="Bellassi P."/>
            <person name="Fontana A."/>
            <person name="Callegari M.L."/>
            <person name="Lorenzo M."/>
            <person name="Cappa F."/>
        </authorList>
    </citation>
    <scope>NUCLEOTIDE SEQUENCE [LARGE SCALE GENOMIC DNA]</scope>
    <source>
        <strain evidence="6 7">DSM 18909</strain>
    </source>
</reference>
<dbReference type="Pfam" id="PF00356">
    <property type="entry name" value="LacI"/>
    <property type="match status" value="1"/>
</dbReference>
<dbReference type="GO" id="GO:0003677">
    <property type="term" value="F:DNA binding"/>
    <property type="evidence" value="ECO:0007669"/>
    <property type="project" value="UniProtKB-KW"/>
</dbReference>
<dbReference type="Proteomes" id="UP000740605">
    <property type="component" value="Unassembled WGS sequence"/>
</dbReference>
<dbReference type="Pfam" id="PF13377">
    <property type="entry name" value="Peripla_BP_3"/>
    <property type="match status" value="1"/>
</dbReference>
<keyword evidence="3 6" id="KW-0238">DNA-binding</keyword>
<evidence type="ECO:0000259" key="5">
    <source>
        <dbReference type="PROSITE" id="PS50932"/>
    </source>
</evidence>
<evidence type="ECO:0000256" key="2">
    <source>
        <dbReference type="ARBA" id="ARBA00023015"/>
    </source>
</evidence>
<protein>
    <submittedName>
        <fullName evidence="6">LacI family DNA-binding transcriptional regulator</fullName>
    </submittedName>
</protein>
<evidence type="ECO:0000313" key="7">
    <source>
        <dbReference type="Proteomes" id="UP000740605"/>
    </source>
</evidence>
<comment type="caution">
    <text evidence="6">The sequence shown here is derived from an EMBL/GenBank/DDBJ whole genome shotgun (WGS) entry which is preliminary data.</text>
</comment>
<dbReference type="InterPro" id="IPR000843">
    <property type="entry name" value="HTH_LacI"/>
</dbReference>
<dbReference type="PANTHER" id="PTHR30146:SF95">
    <property type="entry name" value="RIBOSE OPERON REPRESSOR"/>
    <property type="match status" value="1"/>
</dbReference>
<dbReference type="InterPro" id="IPR028082">
    <property type="entry name" value="Peripla_BP_I"/>
</dbReference>
<accession>A0ABS5XQI9</accession>
<dbReference type="CDD" id="cd06291">
    <property type="entry name" value="PBP1_Qymf-like"/>
    <property type="match status" value="1"/>
</dbReference>
<feature type="domain" description="HTH lacI-type" evidence="5">
    <location>
        <begin position="4"/>
        <end position="58"/>
    </location>
</feature>
<dbReference type="PROSITE" id="PS00356">
    <property type="entry name" value="HTH_LACI_1"/>
    <property type="match status" value="1"/>
</dbReference>
<dbReference type="PROSITE" id="PS50932">
    <property type="entry name" value="HTH_LACI_2"/>
    <property type="match status" value="1"/>
</dbReference>
<keyword evidence="1" id="KW-0678">Repressor</keyword>
<dbReference type="Gene3D" id="3.40.50.2300">
    <property type="match status" value="2"/>
</dbReference>
<dbReference type="RefSeq" id="WP_215486029.1">
    <property type="nucleotide sequence ID" value="NZ_BAAAPJ010000001.1"/>
</dbReference>
<dbReference type="EMBL" id="JAFLHG010000001">
    <property type="protein sequence ID" value="MBT8796790.1"/>
    <property type="molecule type" value="Genomic_DNA"/>
</dbReference>
<dbReference type="SMART" id="SM00354">
    <property type="entry name" value="HTH_LACI"/>
    <property type="match status" value="1"/>
</dbReference>
<organism evidence="6 7">
    <name type="scientific">Microbacterium flavum</name>
    <dbReference type="NCBI Taxonomy" id="415216"/>
    <lineage>
        <taxon>Bacteria</taxon>
        <taxon>Bacillati</taxon>
        <taxon>Actinomycetota</taxon>
        <taxon>Actinomycetes</taxon>
        <taxon>Micrococcales</taxon>
        <taxon>Microbacteriaceae</taxon>
        <taxon>Microbacterium</taxon>
    </lineage>
</organism>
<evidence type="ECO:0000256" key="1">
    <source>
        <dbReference type="ARBA" id="ARBA00022491"/>
    </source>
</evidence>
<dbReference type="InterPro" id="IPR010982">
    <property type="entry name" value="Lambda_DNA-bd_dom_sf"/>
</dbReference>
<evidence type="ECO:0000256" key="4">
    <source>
        <dbReference type="ARBA" id="ARBA00023163"/>
    </source>
</evidence>